<sequence length="133" mass="14923">MQNVNARAEAKAQQEMEAKLTQKQELKFALWQTPKDLTRGEKVKRKDLVRVMLPESDANLLGVGRDVELNIVQDTRVNDIIPAGSYIFPDMLTNPGQQGYIDLLATEGKILYPLPISTTNLINNYIRPGDVSI</sequence>
<accession>A0A0B8P3Y5</accession>
<reference evidence="1 2" key="1">
    <citation type="submission" date="2015-01" db="EMBL/GenBank/DDBJ databases">
        <title>Vibrio sp. C5 JCM 19232 whole genome shotgun sequence.</title>
        <authorList>
            <person name="Sawabe T."/>
            <person name="Meirelles P."/>
            <person name="Feng G."/>
            <person name="Sayaka M."/>
            <person name="Hattori M."/>
            <person name="Ohkuma M."/>
        </authorList>
    </citation>
    <scope>NUCLEOTIDE SEQUENCE [LARGE SCALE GENOMIC DNA]</scope>
    <source>
        <strain evidence="1 2">JCM19232</strain>
    </source>
</reference>
<proteinExistence type="predicted"/>
<evidence type="ECO:0000313" key="2">
    <source>
        <dbReference type="Proteomes" id="UP000031670"/>
    </source>
</evidence>
<organism evidence="1 2">
    <name type="scientific">Vibrio ishigakensis</name>
    <dbReference type="NCBI Taxonomy" id="1481914"/>
    <lineage>
        <taxon>Bacteria</taxon>
        <taxon>Pseudomonadati</taxon>
        <taxon>Pseudomonadota</taxon>
        <taxon>Gammaproteobacteria</taxon>
        <taxon>Vibrionales</taxon>
        <taxon>Vibrionaceae</taxon>
        <taxon>Vibrio</taxon>
    </lineage>
</organism>
<dbReference type="AlphaFoldDB" id="A0A0B8P3Y5"/>
<dbReference type="EMBL" id="BBSA01000003">
    <property type="protein sequence ID" value="GAM61480.1"/>
    <property type="molecule type" value="Genomic_DNA"/>
</dbReference>
<gene>
    <name evidence="1" type="ORF">JCM19232_5781</name>
</gene>
<evidence type="ECO:0000313" key="1">
    <source>
        <dbReference type="EMBL" id="GAM61480.1"/>
    </source>
</evidence>
<name>A0A0B8P3Y5_9VIBR</name>
<dbReference type="Proteomes" id="UP000031670">
    <property type="component" value="Unassembled WGS sequence"/>
</dbReference>
<comment type="caution">
    <text evidence="1">The sequence shown here is derived from an EMBL/GenBank/DDBJ whole genome shotgun (WGS) entry which is preliminary data.</text>
</comment>
<protein>
    <submittedName>
        <fullName evidence="1">Flp pilus assembly protein rcpC/cpaB</fullName>
    </submittedName>
</protein>
<reference evidence="1 2" key="2">
    <citation type="submission" date="2015-01" db="EMBL/GenBank/DDBJ databases">
        <authorList>
            <consortium name="NBRP consortium"/>
            <person name="Sawabe T."/>
            <person name="Meirelles P."/>
            <person name="Feng G."/>
            <person name="Sayaka M."/>
            <person name="Hattori M."/>
            <person name="Ohkuma M."/>
        </authorList>
    </citation>
    <scope>NUCLEOTIDE SEQUENCE [LARGE SCALE GENOMIC DNA]</scope>
    <source>
        <strain evidence="1 2">JCM19232</strain>
    </source>
</reference>